<evidence type="ECO:0000259" key="2">
    <source>
        <dbReference type="Pfam" id="PF00144"/>
    </source>
</evidence>
<keyword evidence="5" id="KW-1185">Reference proteome</keyword>
<comment type="caution">
    <text evidence="4">The sequence shown here is derived from an EMBL/GenBank/DDBJ whole genome shotgun (WGS) entry which is preliminary data.</text>
</comment>
<evidence type="ECO:0008006" key="6">
    <source>
        <dbReference type="Google" id="ProtNLM"/>
    </source>
</evidence>
<evidence type="ECO:0000259" key="3">
    <source>
        <dbReference type="Pfam" id="PF26335"/>
    </source>
</evidence>
<dbReference type="InterPro" id="IPR058664">
    <property type="entry name" value="ARB_00930-like_C"/>
</dbReference>
<sequence length="533" mass="57383">MKWFSLLLVLCTASIANSIKFCPLRGPSWPVPTGLSTDPTVKSALQNITTTIQQAISAGNLSSNSISLQIFDANDPDALFTLLRTAAEIDTTIGVSQVDENTIFRIGSTSKDPISQYIPELNQAANDLFGNSTKWDDGIDFTKWNEVTIGELASHMAGIARSYAVLDLTEQAPMVERLGFPVLPESQVPTCGAPNPCNRKQFFKGLVQSRPIFPTSSTPVYSNAAFQILGYALEAMTSKDFQNVLAYDLLKPLNLSRTFYNTPDISLGVVPSSGGQQFWNFAMGDDAGGIYSSAKDMATFGRAILNSTLVPPGITRRWMKPAAHTASLGYDFGAPWEILSVGKQRPIDLYTKSGEIGVYSSGLALSVDHGVGFTILSAGNNSHSSVALASDLISAILIPALEQSAKNQAHERFAGTYSLDNGPGLVVTNWINNSSNMFHAFMALNGMSDPSQLRIRLYPTGLESPGRISFRAVVPPALPSGTGPFTSSCFTWVTVDSHVYGNVGIDEFVFNLDQKGNVESISPRALHTTLQKA</sequence>
<dbReference type="AlphaFoldDB" id="A0A9W9Y629"/>
<protein>
    <recommendedName>
        <fullName evidence="6">Beta-lactamase-related domain-containing protein</fullName>
    </recommendedName>
</protein>
<dbReference type="Proteomes" id="UP001149954">
    <property type="component" value="Unassembled WGS sequence"/>
</dbReference>
<feature type="chain" id="PRO_5040812153" description="Beta-lactamase-related domain-containing protein" evidence="1">
    <location>
        <begin position="19"/>
        <end position="533"/>
    </location>
</feature>
<dbReference type="SUPFAM" id="SSF56601">
    <property type="entry name" value="beta-lactamase/transpeptidase-like"/>
    <property type="match status" value="1"/>
</dbReference>
<reference evidence="4" key="2">
    <citation type="journal article" date="2023" name="IMA Fungus">
        <title>Comparative genomic study of the Penicillium genus elucidates a diverse pangenome and 15 lateral gene transfer events.</title>
        <authorList>
            <person name="Petersen C."/>
            <person name="Sorensen T."/>
            <person name="Nielsen M.R."/>
            <person name="Sondergaard T.E."/>
            <person name="Sorensen J.L."/>
            <person name="Fitzpatrick D.A."/>
            <person name="Frisvad J.C."/>
            <person name="Nielsen K.L."/>
        </authorList>
    </citation>
    <scope>NUCLEOTIDE SEQUENCE</scope>
    <source>
        <strain evidence="4">IBT 29495</strain>
    </source>
</reference>
<dbReference type="InterPro" id="IPR001466">
    <property type="entry name" value="Beta-lactam-related"/>
</dbReference>
<organism evidence="4 5">
    <name type="scientific">Penicillium fimorum</name>
    <dbReference type="NCBI Taxonomy" id="1882269"/>
    <lineage>
        <taxon>Eukaryota</taxon>
        <taxon>Fungi</taxon>
        <taxon>Dikarya</taxon>
        <taxon>Ascomycota</taxon>
        <taxon>Pezizomycotina</taxon>
        <taxon>Eurotiomycetes</taxon>
        <taxon>Eurotiomycetidae</taxon>
        <taxon>Eurotiales</taxon>
        <taxon>Aspergillaceae</taxon>
        <taxon>Penicillium</taxon>
    </lineage>
</organism>
<keyword evidence="1" id="KW-0732">Signal</keyword>
<dbReference type="Pfam" id="PF00144">
    <property type="entry name" value="Beta-lactamase"/>
    <property type="match status" value="1"/>
</dbReference>
<dbReference type="InterPro" id="IPR051478">
    <property type="entry name" value="Beta-lactamase-like_AB/R"/>
</dbReference>
<feature type="domain" description="Beta-lactamase-related" evidence="2">
    <location>
        <begin position="97"/>
        <end position="393"/>
    </location>
</feature>
<gene>
    <name evidence="4" type="ORF">N7463_000941</name>
</gene>
<dbReference type="PANTHER" id="PTHR22935">
    <property type="entry name" value="PENICILLIN-BINDING PROTEIN"/>
    <property type="match status" value="1"/>
</dbReference>
<dbReference type="PANTHER" id="PTHR22935:SF97">
    <property type="entry name" value="BETA-LACTAMASE-RELATED DOMAIN-CONTAINING PROTEIN"/>
    <property type="match status" value="1"/>
</dbReference>
<accession>A0A9W9Y629</accession>
<dbReference type="Pfam" id="PF26335">
    <property type="entry name" value="ARB_00930_C"/>
    <property type="match status" value="1"/>
</dbReference>
<evidence type="ECO:0000256" key="1">
    <source>
        <dbReference type="SAM" id="SignalP"/>
    </source>
</evidence>
<dbReference type="InterPro" id="IPR012338">
    <property type="entry name" value="Beta-lactam/transpept-like"/>
</dbReference>
<evidence type="ECO:0000313" key="5">
    <source>
        <dbReference type="Proteomes" id="UP001149954"/>
    </source>
</evidence>
<reference evidence="4" key="1">
    <citation type="submission" date="2022-12" db="EMBL/GenBank/DDBJ databases">
        <authorList>
            <person name="Petersen C."/>
        </authorList>
    </citation>
    <scope>NUCLEOTIDE SEQUENCE</scope>
    <source>
        <strain evidence="4">IBT 29495</strain>
    </source>
</reference>
<feature type="signal peptide" evidence="1">
    <location>
        <begin position="1"/>
        <end position="18"/>
    </location>
</feature>
<dbReference type="OrthoDB" id="10250282at2759"/>
<name>A0A9W9Y629_9EURO</name>
<dbReference type="EMBL" id="JAPWDS010000001">
    <property type="protein sequence ID" value="KAJ5520488.1"/>
    <property type="molecule type" value="Genomic_DNA"/>
</dbReference>
<feature type="domain" description="Beta-lactamase-like ARB-00930-like C-terminal" evidence="3">
    <location>
        <begin position="406"/>
        <end position="532"/>
    </location>
</feature>
<proteinExistence type="predicted"/>
<dbReference type="Gene3D" id="3.40.710.10">
    <property type="entry name" value="DD-peptidase/beta-lactamase superfamily"/>
    <property type="match status" value="1"/>
</dbReference>
<evidence type="ECO:0000313" key="4">
    <source>
        <dbReference type="EMBL" id="KAJ5520488.1"/>
    </source>
</evidence>